<feature type="region of interest" description="Disordered" evidence="1">
    <location>
        <begin position="17"/>
        <end position="45"/>
    </location>
</feature>
<gene>
    <name evidence="4" type="primary">TY3B-G</name>
    <name evidence="4" type="ORF">TNCV_4960681</name>
</gene>
<feature type="compositionally biased region" description="Basic and acidic residues" evidence="1">
    <location>
        <begin position="18"/>
        <end position="34"/>
    </location>
</feature>
<dbReference type="GO" id="GO:0015074">
    <property type="term" value="P:DNA integration"/>
    <property type="evidence" value="ECO:0007669"/>
    <property type="project" value="InterPro"/>
</dbReference>
<dbReference type="SUPFAM" id="SSF53098">
    <property type="entry name" value="Ribonuclease H-like"/>
    <property type="match status" value="1"/>
</dbReference>
<name>A0A8X6SVI7_TRICX</name>
<dbReference type="InterPro" id="IPR012337">
    <property type="entry name" value="RNaseH-like_sf"/>
</dbReference>
<sequence>MDSLARQIQEMSLQVAELTRERNSSRHQRYSSDRRRSHSRSRSVNRGSGICYYHRRYKEQAHNRLFLLDRKSGQKFLIDSGSEICVIPPSPTMNKSPQSNFSLFAANNTKIPAYVHHIITTGPPVTARPRRLHPKLYDAVKVEFEFLLARGIIRPSKSPWSSPLHVEPKSDSTVRPVGDYRQLNSVTEFDSYPMPYLNDFAHALHGKRIFSKIDIFKAFHQIPIAECDIPKTAVTTPWGLYEYTHLCFNLVNAPQTFMRFMHEVLRGLPFCFAYLDDILCYSENAEEHRSHLRTIFQRLSSYGLKLNISKCVFGVTELIFLGHLITPDGIKPLPDKVQAVLDYKQPETVGSLRKFLGLLNFYRRFLPKAAEQQCKQALAEAALLAHPSPSAPLALHVDASDYAIEPTTVNSLLSTRLSDTFDICWKLEISVFTDHKPLTYAFRQKSDKCSPRQIRQLDFISQFTTNIVHIPGSVNIAADVLSRVSAITFPSQIDYDCIAETQQTDQELHTLIASGTSLELKKAKPLKDITAEAVAEAFFSSWVSRFGTPAILTTDRGRQFESSLFKALSKLLGVQKCGTTGYHPQANGMIEELHLPLKSAIKCHATERWTEVLPIILLGLRASLKEDILCTPAELVFGTTIRLPGEMFDSSKPDDDVVNFVSKLKSHMQSLHPKPPKHHGKRPVFIHPGLLEATHVFLRRDMLRRPLQQPYDGPFKVLQRKDKVFFLVIYGKRVSVSIDRCKPAFFLNTEDLQLPQTKNETPATVEPNATASTPATVESDPTASTPTQPSTRSGSKVHLPTRYR</sequence>
<feature type="region of interest" description="Disordered" evidence="1">
    <location>
        <begin position="757"/>
        <end position="804"/>
    </location>
</feature>
<dbReference type="InterPro" id="IPR050951">
    <property type="entry name" value="Retrovirus_Pol_polyprotein"/>
</dbReference>
<evidence type="ECO:0000259" key="2">
    <source>
        <dbReference type="PROSITE" id="PS50878"/>
    </source>
</evidence>
<reference evidence="4" key="1">
    <citation type="submission" date="2020-08" db="EMBL/GenBank/DDBJ databases">
        <title>Multicomponent nature underlies the extraordinary mechanical properties of spider dragline silk.</title>
        <authorList>
            <person name="Kono N."/>
            <person name="Nakamura H."/>
            <person name="Mori M."/>
            <person name="Yoshida Y."/>
            <person name="Ohtoshi R."/>
            <person name="Malay A.D."/>
            <person name="Moran D.A.P."/>
            <person name="Tomita M."/>
            <person name="Numata K."/>
            <person name="Arakawa K."/>
        </authorList>
    </citation>
    <scope>NUCLEOTIDE SEQUENCE</scope>
</reference>
<evidence type="ECO:0000313" key="5">
    <source>
        <dbReference type="Proteomes" id="UP000887159"/>
    </source>
</evidence>
<dbReference type="PROSITE" id="PS50994">
    <property type="entry name" value="INTEGRASE"/>
    <property type="match status" value="1"/>
</dbReference>
<dbReference type="Pfam" id="PF00078">
    <property type="entry name" value="RVT_1"/>
    <property type="match status" value="1"/>
</dbReference>
<dbReference type="PANTHER" id="PTHR37984:SF5">
    <property type="entry name" value="PROTEIN NYNRIN-LIKE"/>
    <property type="match status" value="1"/>
</dbReference>
<dbReference type="InterPro" id="IPR001584">
    <property type="entry name" value="Integrase_cat-core"/>
</dbReference>
<dbReference type="InterPro" id="IPR043128">
    <property type="entry name" value="Rev_trsase/Diguanyl_cyclase"/>
</dbReference>
<dbReference type="CDD" id="cd01647">
    <property type="entry name" value="RT_LTR"/>
    <property type="match status" value="1"/>
</dbReference>
<protein>
    <submittedName>
        <fullName evidence="4">Uncharacterized protein</fullName>
    </submittedName>
</protein>
<dbReference type="PANTHER" id="PTHR37984">
    <property type="entry name" value="PROTEIN CBG26694"/>
    <property type="match status" value="1"/>
</dbReference>
<feature type="compositionally biased region" description="Polar residues" evidence="1">
    <location>
        <begin position="757"/>
        <end position="794"/>
    </location>
</feature>
<dbReference type="InterPro" id="IPR043502">
    <property type="entry name" value="DNA/RNA_pol_sf"/>
</dbReference>
<evidence type="ECO:0000259" key="3">
    <source>
        <dbReference type="PROSITE" id="PS50994"/>
    </source>
</evidence>
<feature type="domain" description="Reverse transcriptase" evidence="2">
    <location>
        <begin position="148"/>
        <end position="325"/>
    </location>
</feature>
<dbReference type="PROSITE" id="PS50878">
    <property type="entry name" value="RT_POL"/>
    <property type="match status" value="1"/>
</dbReference>
<keyword evidence="5" id="KW-1185">Reference proteome</keyword>
<dbReference type="Gene3D" id="3.10.10.10">
    <property type="entry name" value="HIV Type 1 Reverse Transcriptase, subunit A, domain 1"/>
    <property type="match status" value="1"/>
</dbReference>
<proteinExistence type="predicted"/>
<comment type="caution">
    <text evidence="4">The sequence shown here is derived from an EMBL/GenBank/DDBJ whole genome shotgun (WGS) entry which is preliminary data.</text>
</comment>
<dbReference type="InterPro" id="IPR000477">
    <property type="entry name" value="RT_dom"/>
</dbReference>
<feature type="domain" description="Integrase catalytic" evidence="3">
    <location>
        <begin position="486"/>
        <end position="652"/>
    </location>
</feature>
<dbReference type="GO" id="GO:0071897">
    <property type="term" value="P:DNA biosynthetic process"/>
    <property type="evidence" value="ECO:0007669"/>
    <property type="project" value="UniProtKB-ARBA"/>
</dbReference>
<evidence type="ECO:0000256" key="1">
    <source>
        <dbReference type="SAM" id="MobiDB-lite"/>
    </source>
</evidence>
<evidence type="ECO:0000313" key="4">
    <source>
        <dbReference type="EMBL" id="GFY13698.1"/>
    </source>
</evidence>
<dbReference type="InterPro" id="IPR036397">
    <property type="entry name" value="RNaseH_sf"/>
</dbReference>
<dbReference type="GO" id="GO:0042575">
    <property type="term" value="C:DNA polymerase complex"/>
    <property type="evidence" value="ECO:0007669"/>
    <property type="project" value="UniProtKB-ARBA"/>
</dbReference>
<dbReference type="Gene3D" id="3.30.70.270">
    <property type="match status" value="2"/>
</dbReference>
<dbReference type="GO" id="GO:0003676">
    <property type="term" value="F:nucleic acid binding"/>
    <property type="evidence" value="ECO:0007669"/>
    <property type="project" value="InterPro"/>
</dbReference>
<accession>A0A8X6SVI7</accession>
<dbReference type="Gene3D" id="3.30.420.10">
    <property type="entry name" value="Ribonuclease H-like superfamily/Ribonuclease H"/>
    <property type="match status" value="1"/>
</dbReference>
<organism evidence="4 5">
    <name type="scientific">Trichonephila clavipes</name>
    <name type="common">Golden silk orbweaver</name>
    <name type="synonym">Nephila clavipes</name>
    <dbReference type="NCBI Taxonomy" id="2585209"/>
    <lineage>
        <taxon>Eukaryota</taxon>
        <taxon>Metazoa</taxon>
        <taxon>Ecdysozoa</taxon>
        <taxon>Arthropoda</taxon>
        <taxon>Chelicerata</taxon>
        <taxon>Arachnida</taxon>
        <taxon>Araneae</taxon>
        <taxon>Araneomorphae</taxon>
        <taxon>Entelegynae</taxon>
        <taxon>Araneoidea</taxon>
        <taxon>Nephilidae</taxon>
        <taxon>Trichonephila</taxon>
    </lineage>
</organism>
<dbReference type="EMBL" id="BMAU01021323">
    <property type="protein sequence ID" value="GFY13698.1"/>
    <property type="molecule type" value="Genomic_DNA"/>
</dbReference>
<dbReference type="AlphaFoldDB" id="A0A8X6SVI7"/>
<dbReference type="Proteomes" id="UP000887159">
    <property type="component" value="Unassembled WGS sequence"/>
</dbReference>
<dbReference type="SUPFAM" id="SSF56672">
    <property type="entry name" value="DNA/RNA polymerases"/>
    <property type="match status" value="1"/>
</dbReference>